<evidence type="ECO:0000313" key="2">
    <source>
        <dbReference type="EMBL" id="HJA84340.1"/>
    </source>
</evidence>
<evidence type="ECO:0000313" key="3">
    <source>
        <dbReference type="Proteomes" id="UP000823860"/>
    </source>
</evidence>
<sequence>MWHGDYAYGYNDPTYGQYIDIALDSSISHFAYSLWTRYENANGAPVTTHIYASTDGSTWHLIGIVSNEFTEGDEEYDSGVFSYREPYNYVRIAVTESNAGSVTATGGYWNCGELEIYGQ</sequence>
<comment type="caution">
    <text evidence="2">The sequence shown here is derived from an EMBL/GenBank/DDBJ whole genome shotgun (WGS) entry which is preliminary data.</text>
</comment>
<accession>A0A9D2HRW3</accession>
<name>A0A9D2HRW3_9BACE</name>
<organism evidence="2 3">
    <name type="scientific">Candidatus Bacteroides intestinavium</name>
    <dbReference type="NCBI Taxonomy" id="2838469"/>
    <lineage>
        <taxon>Bacteria</taxon>
        <taxon>Pseudomonadati</taxon>
        <taxon>Bacteroidota</taxon>
        <taxon>Bacteroidia</taxon>
        <taxon>Bacteroidales</taxon>
        <taxon>Bacteroidaceae</taxon>
        <taxon>Bacteroides</taxon>
    </lineage>
</organism>
<reference evidence="2" key="2">
    <citation type="submission" date="2021-04" db="EMBL/GenBank/DDBJ databases">
        <authorList>
            <person name="Gilroy R."/>
        </authorList>
    </citation>
    <scope>NUCLEOTIDE SEQUENCE</scope>
    <source>
        <strain evidence="2">ChiHecec1B25-7008</strain>
    </source>
</reference>
<dbReference type="SUPFAM" id="SSF49785">
    <property type="entry name" value="Galactose-binding domain-like"/>
    <property type="match status" value="1"/>
</dbReference>
<dbReference type="PROSITE" id="PS50022">
    <property type="entry name" value="FA58C_3"/>
    <property type="match status" value="1"/>
</dbReference>
<proteinExistence type="predicted"/>
<evidence type="ECO:0000259" key="1">
    <source>
        <dbReference type="PROSITE" id="PS50022"/>
    </source>
</evidence>
<protein>
    <recommendedName>
        <fullName evidence="1">F5/8 type C domain-containing protein</fullName>
    </recommendedName>
</protein>
<dbReference type="AlphaFoldDB" id="A0A9D2HRW3"/>
<dbReference type="InterPro" id="IPR008979">
    <property type="entry name" value="Galactose-bd-like_sf"/>
</dbReference>
<reference evidence="2" key="1">
    <citation type="journal article" date="2021" name="PeerJ">
        <title>Extensive microbial diversity within the chicken gut microbiome revealed by metagenomics and culture.</title>
        <authorList>
            <person name="Gilroy R."/>
            <person name="Ravi A."/>
            <person name="Getino M."/>
            <person name="Pursley I."/>
            <person name="Horton D.L."/>
            <person name="Alikhan N.F."/>
            <person name="Baker D."/>
            <person name="Gharbi K."/>
            <person name="Hall N."/>
            <person name="Watson M."/>
            <person name="Adriaenssens E.M."/>
            <person name="Foster-Nyarko E."/>
            <person name="Jarju S."/>
            <person name="Secka A."/>
            <person name="Antonio M."/>
            <person name="Oren A."/>
            <person name="Chaudhuri R.R."/>
            <person name="La Ragione R."/>
            <person name="Hildebrand F."/>
            <person name="Pallen M.J."/>
        </authorList>
    </citation>
    <scope>NUCLEOTIDE SEQUENCE</scope>
    <source>
        <strain evidence="2">ChiHecec1B25-7008</strain>
    </source>
</reference>
<feature type="domain" description="F5/8 type C" evidence="1">
    <location>
        <begin position="1"/>
        <end position="119"/>
    </location>
</feature>
<dbReference type="EMBL" id="DWZE01000128">
    <property type="protein sequence ID" value="HJA84340.1"/>
    <property type="molecule type" value="Genomic_DNA"/>
</dbReference>
<dbReference type="Proteomes" id="UP000823860">
    <property type="component" value="Unassembled WGS sequence"/>
</dbReference>
<gene>
    <name evidence="2" type="ORF">H9785_10290</name>
</gene>
<dbReference type="Gene3D" id="2.60.120.260">
    <property type="entry name" value="Galactose-binding domain-like"/>
    <property type="match status" value="1"/>
</dbReference>
<dbReference type="InterPro" id="IPR000421">
    <property type="entry name" value="FA58C"/>
</dbReference>